<protein>
    <recommendedName>
        <fullName evidence="4">DUF3617 family protein</fullName>
    </recommendedName>
</protein>
<name>A0ABS7PBM9_9SPHN</name>
<keyword evidence="1" id="KW-0732">Signal</keyword>
<evidence type="ECO:0000313" key="2">
    <source>
        <dbReference type="EMBL" id="MBY8336396.1"/>
    </source>
</evidence>
<dbReference type="EMBL" id="JAHWXP010000001">
    <property type="protein sequence ID" value="MBY8336396.1"/>
    <property type="molecule type" value="Genomic_DNA"/>
</dbReference>
<evidence type="ECO:0000313" key="3">
    <source>
        <dbReference type="Proteomes" id="UP000759298"/>
    </source>
</evidence>
<gene>
    <name evidence="2" type="ORF">KYN89_04985</name>
</gene>
<comment type="caution">
    <text evidence="2">The sequence shown here is derived from an EMBL/GenBank/DDBJ whole genome shotgun (WGS) entry which is preliminary data.</text>
</comment>
<dbReference type="PROSITE" id="PS51257">
    <property type="entry name" value="PROKAR_LIPOPROTEIN"/>
    <property type="match status" value="1"/>
</dbReference>
<evidence type="ECO:0008006" key="4">
    <source>
        <dbReference type="Google" id="ProtNLM"/>
    </source>
</evidence>
<evidence type="ECO:0000256" key="1">
    <source>
        <dbReference type="SAM" id="SignalP"/>
    </source>
</evidence>
<feature type="chain" id="PRO_5046229860" description="DUF3617 family protein" evidence="1">
    <location>
        <begin position="22"/>
        <end position="165"/>
    </location>
</feature>
<organism evidence="2 3">
    <name type="scientific">Alteriqipengyuania abyssalis</name>
    <dbReference type="NCBI Taxonomy" id="2860200"/>
    <lineage>
        <taxon>Bacteria</taxon>
        <taxon>Pseudomonadati</taxon>
        <taxon>Pseudomonadota</taxon>
        <taxon>Alphaproteobacteria</taxon>
        <taxon>Sphingomonadales</taxon>
        <taxon>Erythrobacteraceae</taxon>
        <taxon>Alteriqipengyuania</taxon>
    </lineage>
</organism>
<dbReference type="Proteomes" id="UP000759298">
    <property type="component" value="Unassembled WGS sequence"/>
</dbReference>
<keyword evidence="3" id="KW-1185">Reference proteome</keyword>
<dbReference type="RefSeq" id="WP_222824056.1">
    <property type="nucleotide sequence ID" value="NZ_JAHWXP010000001.1"/>
</dbReference>
<feature type="signal peptide" evidence="1">
    <location>
        <begin position="1"/>
        <end position="21"/>
    </location>
</feature>
<reference evidence="2 3" key="1">
    <citation type="submission" date="2021-07" db="EMBL/GenBank/DDBJ databases">
        <title>Alteriqipengyuania abyssalis NZ-12B nov, sp.nov isolated from deep sea sponge in pacific ocean.</title>
        <authorList>
            <person name="Tareen S."/>
            <person name="Wink J."/>
        </authorList>
    </citation>
    <scope>NUCLEOTIDE SEQUENCE [LARGE SCALE GENOMIC DNA]</scope>
    <source>
        <strain evidence="2 3">NZ-12B</strain>
    </source>
</reference>
<sequence length="165" mass="17290">MRRAVAITIGAGMIAAGTALAACGAAEPGEAAGDSLPRVSSAAPADLSDGLITCAMPDFDGKTGLTVTERFILIDGQPKRYSDFNNQAFDLCQAGQDNCALKIENGVIRMDWTSANGTRSRYDVDLGTLDIAAYTTKAGEAERAVAFREGAKCVREPLPEGLQVM</sequence>
<proteinExistence type="predicted"/>
<accession>A0ABS7PBM9</accession>